<dbReference type="EMBL" id="VWPL01000006">
    <property type="protein sequence ID" value="KAA5602537.1"/>
    <property type="molecule type" value="Genomic_DNA"/>
</dbReference>
<sequence length="314" mass="35981">MTSQIMAEEKCQHMSARPKVSIGVPVHNGAQYIQEALESVLAQNFNDFEVIISDNASKDATEEICEKICRKDPRFHYIRQGANIGMIRNFEFVAAHARGEYFAFLAHDDALLPDFLQDTSEYLDKNLAVVAVSGDSIVVDSYGVHLEYVKLESIRAAVPWRRRRRRFFIFPCFPDRPYFSIYGLMRTEVVKGALKALRDKDQIDCTDTKIMAIIATYGQIVSIPYVLRKYRIRDASESKQIMKNKIRKAAILRIIIRNIDYVKTRISLLNIIVAANISIFVKLEIIAVCIIINSIKSDIIEFITLPNRANRRRS</sequence>
<keyword evidence="4" id="KW-1185">Reference proteome</keyword>
<dbReference type="Pfam" id="PF00535">
    <property type="entry name" value="Glycos_transf_2"/>
    <property type="match status" value="1"/>
</dbReference>
<comment type="caution">
    <text evidence="3">The sequence shown here is derived from an EMBL/GenBank/DDBJ whole genome shotgun (WGS) entry which is preliminary data.</text>
</comment>
<name>A0A5M6I3U9_9HYPH</name>
<dbReference type="InterPro" id="IPR001173">
    <property type="entry name" value="Glyco_trans_2-like"/>
</dbReference>
<dbReference type="Proteomes" id="UP000323886">
    <property type="component" value="Unassembled WGS sequence"/>
</dbReference>
<feature type="transmembrane region" description="Helical" evidence="1">
    <location>
        <begin position="268"/>
        <end position="292"/>
    </location>
</feature>
<accession>A0A5M6I3U9</accession>
<gene>
    <name evidence="3" type="ORF">F1193_05060</name>
</gene>
<keyword evidence="1" id="KW-0812">Transmembrane</keyword>
<protein>
    <submittedName>
        <fullName evidence="3">Glycosyltransferase family 2 protein</fullName>
    </submittedName>
</protein>
<reference evidence="3 4" key="1">
    <citation type="submission" date="2019-09" db="EMBL/GenBank/DDBJ databases">
        <title>Draft Whole-Genome sequence of Blastochloris sulfoviridis DSM 729.</title>
        <authorList>
            <person name="Meyer T.E."/>
            <person name="Kyndt J.A."/>
        </authorList>
    </citation>
    <scope>NUCLEOTIDE SEQUENCE [LARGE SCALE GENOMIC DNA]</scope>
    <source>
        <strain evidence="3 4">DSM 729</strain>
    </source>
</reference>
<dbReference type="AlphaFoldDB" id="A0A5M6I3U9"/>
<dbReference type="OrthoDB" id="9816424at2"/>
<dbReference type="InterPro" id="IPR029044">
    <property type="entry name" value="Nucleotide-diphossugar_trans"/>
</dbReference>
<evidence type="ECO:0000259" key="2">
    <source>
        <dbReference type="Pfam" id="PF00535"/>
    </source>
</evidence>
<evidence type="ECO:0000256" key="1">
    <source>
        <dbReference type="SAM" id="Phobius"/>
    </source>
</evidence>
<evidence type="ECO:0000313" key="4">
    <source>
        <dbReference type="Proteomes" id="UP000323886"/>
    </source>
</evidence>
<evidence type="ECO:0000313" key="3">
    <source>
        <dbReference type="EMBL" id="KAA5602537.1"/>
    </source>
</evidence>
<proteinExistence type="predicted"/>
<dbReference type="PANTHER" id="PTHR22916:SF3">
    <property type="entry name" value="UDP-GLCNAC:BETAGAL BETA-1,3-N-ACETYLGLUCOSAMINYLTRANSFERASE-LIKE PROTEIN 1"/>
    <property type="match status" value="1"/>
</dbReference>
<organism evidence="3 4">
    <name type="scientific">Blastochloris sulfoviridis</name>
    <dbReference type="NCBI Taxonomy" id="50712"/>
    <lineage>
        <taxon>Bacteria</taxon>
        <taxon>Pseudomonadati</taxon>
        <taxon>Pseudomonadota</taxon>
        <taxon>Alphaproteobacteria</taxon>
        <taxon>Hyphomicrobiales</taxon>
        <taxon>Blastochloridaceae</taxon>
        <taxon>Blastochloris</taxon>
    </lineage>
</organism>
<keyword evidence="1" id="KW-1133">Transmembrane helix</keyword>
<keyword evidence="1" id="KW-0472">Membrane</keyword>
<dbReference type="PANTHER" id="PTHR22916">
    <property type="entry name" value="GLYCOSYLTRANSFERASE"/>
    <property type="match status" value="1"/>
</dbReference>
<keyword evidence="3" id="KW-0808">Transferase</keyword>
<dbReference type="Gene3D" id="3.90.550.10">
    <property type="entry name" value="Spore Coat Polysaccharide Biosynthesis Protein SpsA, Chain A"/>
    <property type="match status" value="1"/>
</dbReference>
<dbReference type="RefSeq" id="WP_150096588.1">
    <property type="nucleotide sequence ID" value="NZ_VWPL01000006.1"/>
</dbReference>
<feature type="domain" description="Glycosyltransferase 2-like" evidence="2">
    <location>
        <begin position="21"/>
        <end position="148"/>
    </location>
</feature>
<dbReference type="GO" id="GO:0016758">
    <property type="term" value="F:hexosyltransferase activity"/>
    <property type="evidence" value="ECO:0007669"/>
    <property type="project" value="UniProtKB-ARBA"/>
</dbReference>
<dbReference type="SUPFAM" id="SSF53448">
    <property type="entry name" value="Nucleotide-diphospho-sugar transferases"/>
    <property type="match status" value="1"/>
</dbReference>